<sequence length="85" mass="9173">MLTWKVGVRGLLWLVQLSSSWCRGKVPPEVPQVTSGGQTPEELVCVPVVLCLASHNVGPDEDELNLDDPEEEDSKGGTRCDSSPV</sequence>
<name>A0AA88D9S1_FICCA</name>
<keyword evidence="4" id="KW-1185">Reference proteome</keyword>
<protein>
    <recommendedName>
        <fullName evidence="5">Secreted protein</fullName>
    </recommendedName>
</protein>
<dbReference type="AlphaFoldDB" id="A0AA88D9S1"/>
<feature type="chain" id="PRO_5041670496" description="Secreted protein" evidence="2">
    <location>
        <begin position="23"/>
        <end position="85"/>
    </location>
</feature>
<gene>
    <name evidence="3" type="ORF">TIFTF001_017467</name>
</gene>
<feature type="region of interest" description="Disordered" evidence="1">
    <location>
        <begin position="57"/>
        <end position="85"/>
    </location>
</feature>
<evidence type="ECO:0000256" key="2">
    <source>
        <dbReference type="SAM" id="SignalP"/>
    </source>
</evidence>
<proteinExistence type="predicted"/>
<keyword evidence="2" id="KW-0732">Signal</keyword>
<evidence type="ECO:0000313" key="3">
    <source>
        <dbReference type="EMBL" id="GMN48296.1"/>
    </source>
</evidence>
<feature type="signal peptide" evidence="2">
    <location>
        <begin position="1"/>
        <end position="22"/>
    </location>
</feature>
<reference evidence="3" key="1">
    <citation type="submission" date="2023-07" db="EMBL/GenBank/DDBJ databases">
        <title>draft genome sequence of fig (Ficus carica).</title>
        <authorList>
            <person name="Takahashi T."/>
            <person name="Nishimura K."/>
        </authorList>
    </citation>
    <scope>NUCLEOTIDE SEQUENCE</scope>
</reference>
<evidence type="ECO:0008006" key="5">
    <source>
        <dbReference type="Google" id="ProtNLM"/>
    </source>
</evidence>
<evidence type="ECO:0000256" key="1">
    <source>
        <dbReference type="SAM" id="MobiDB-lite"/>
    </source>
</evidence>
<evidence type="ECO:0000313" key="4">
    <source>
        <dbReference type="Proteomes" id="UP001187192"/>
    </source>
</evidence>
<accession>A0AA88D9S1</accession>
<feature type="compositionally biased region" description="Acidic residues" evidence="1">
    <location>
        <begin position="59"/>
        <end position="73"/>
    </location>
</feature>
<organism evidence="3 4">
    <name type="scientific">Ficus carica</name>
    <name type="common">Common fig</name>
    <dbReference type="NCBI Taxonomy" id="3494"/>
    <lineage>
        <taxon>Eukaryota</taxon>
        <taxon>Viridiplantae</taxon>
        <taxon>Streptophyta</taxon>
        <taxon>Embryophyta</taxon>
        <taxon>Tracheophyta</taxon>
        <taxon>Spermatophyta</taxon>
        <taxon>Magnoliopsida</taxon>
        <taxon>eudicotyledons</taxon>
        <taxon>Gunneridae</taxon>
        <taxon>Pentapetalae</taxon>
        <taxon>rosids</taxon>
        <taxon>fabids</taxon>
        <taxon>Rosales</taxon>
        <taxon>Moraceae</taxon>
        <taxon>Ficeae</taxon>
        <taxon>Ficus</taxon>
    </lineage>
</organism>
<dbReference type="EMBL" id="BTGU01000028">
    <property type="protein sequence ID" value="GMN48296.1"/>
    <property type="molecule type" value="Genomic_DNA"/>
</dbReference>
<dbReference type="Proteomes" id="UP001187192">
    <property type="component" value="Unassembled WGS sequence"/>
</dbReference>
<comment type="caution">
    <text evidence="3">The sequence shown here is derived from an EMBL/GenBank/DDBJ whole genome shotgun (WGS) entry which is preliminary data.</text>
</comment>